<keyword evidence="3" id="KW-1185">Reference proteome</keyword>
<proteinExistence type="predicted"/>
<dbReference type="RefSeq" id="WP_216241865.1">
    <property type="nucleotide sequence ID" value="NZ_JABACJ020000010.1"/>
</dbReference>
<feature type="transmembrane region" description="Helical" evidence="1">
    <location>
        <begin position="302"/>
        <end position="322"/>
    </location>
</feature>
<reference evidence="2 3" key="1">
    <citation type="submission" date="2021-06" db="EMBL/GenBank/DDBJ databases">
        <title>Faecalicatena sp. nov. isolated from porcine feces.</title>
        <authorList>
            <person name="Oh B.S."/>
            <person name="Lee J.H."/>
        </authorList>
    </citation>
    <scope>NUCLEOTIDE SEQUENCE [LARGE SCALE GENOMIC DNA]</scope>
    <source>
        <strain evidence="2 3">AGMB00832</strain>
    </source>
</reference>
<feature type="transmembrane region" description="Helical" evidence="1">
    <location>
        <begin position="661"/>
        <end position="682"/>
    </location>
</feature>
<feature type="transmembrane region" description="Helical" evidence="1">
    <location>
        <begin position="571"/>
        <end position="589"/>
    </location>
</feature>
<protein>
    <recommendedName>
        <fullName evidence="4">Phage-related protein</fullName>
    </recommendedName>
</protein>
<comment type="caution">
    <text evidence="2">The sequence shown here is derived from an EMBL/GenBank/DDBJ whole genome shotgun (WGS) entry which is preliminary data.</text>
</comment>
<keyword evidence="1" id="KW-0812">Transmembrane</keyword>
<organism evidence="2 3">
    <name type="scientific">Faecalicatena faecalis</name>
    <dbReference type="NCBI Taxonomy" id="2726362"/>
    <lineage>
        <taxon>Bacteria</taxon>
        <taxon>Bacillati</taxon>
        <taxon>Bacillota</taxon>
        <taxon>Clostridia</taxon>
        <taxon>Lachnospirales</taxon>
        <taxon>Lachnospiraceae</taxon>
        <taxon>Faecalicatena</taxon>
    </lineage>
</organism>
<evidence type="ECO:0000313" key="3">
    <source>
        <dbReference type="Proteomes" id="UP000723714"/>
    </source>
</evidence>
<name>A0ABS6D4G2_9FIRM</name>
<feature type="transmembrane region" description="Helical" evidence="1">
    <location>
        <begin position="358"/>
        <end position="379"/>
    </location>
</feature>
<evidence type="ECO:0008006" key="4">
    <source>
        <dbReference type="Google" id="ProtNLM"/>
    </source>
</evidence>
<evidence type="ECO:0000313" key="2">
    <source>
        <dbReference type="EMBL" id="MBU3876482.1"/>
    </source>
</evidence>
<feature type="transmembrane region" description="Helical" evidence="1">
    <location>
        <begin position="601"/>
        <end position="619"/>
    </location>
</feature>
<feature type="transmembrane region" description="Helical" evidence="1">
    <location>
        <begin position="694"/>
        <end position="712"/>
    </location>
</feature>
<evidence type="ECO:0000256" key="1">
    <source>
        <dbReference type="SAM" id="Phobius"/>
    </source>
</evidence>
<feature type="transmembrane region" description="Helical" evidence="1">
    <location>
        <begin position="328"/>
        <end position="346"/>
    </location>
</feature>
<feature type="transmembrane region" description="Helical" evidence="1">
    <location>
        <begin position="457"/>
        <end position="480"/>
    </location>
</feature>
<feature type="transmembrane region" description="Helical" evidence="1">
    <location>
        <begin position="626"/>
        <end position="649"/>
    </location>
</feature>
<feature type="transmembrane region" description="Helical" evidence="1">
    <location>
        <begin position="417"/>
        <end position="437"/>
    </location>
</feature>
<keyword evidence="1" id="KW-0472">Membrane</keyword>
<accession>A0ABS6D4G2</accession>
<sequence length="873" mass="89140">MSDADVMTKAVIEIDAKVLSEVVAKVNAKDDNFSKVMGSVLGSAEKLKAVMTSGLGFQTFMSIGKTAMSTINKGITGIIGDMQKTSAAWGELNQAMDGLTKTVSAKLQPAYDEVATLGIKAVGKLTDCFSQIDGDALASGIGKGVETLSKYLDAFTENMAGVPEEFGGAFSAIGKELGKIVGKFGSDKSIESFGDAVHTAAGYLKTFAGFLKDNADKVVGLLKGLPILLATVKGFKMFRAVTPLIETLTGAFSGLGKSSLGKLGRMFLGLSEGEKQAGDAGKKTSEAVTSLKTGFNSFQKSAGIALIIGALAGLALALQPLAELGVTAVVPLLTFGAVVAGLGVVLSKVGADLEESMLGIVAFAAAVSIMALAMVPIAATGTEGAVAMGMFGIAVAALAIVFAQFGGLLNEAIPGMLSFGATVLMVGAGMALASVMIEALTPFLSQLGITVTQVAMAIAMAVTIIIAAFASLVPIITAAVTQIVNAIGTTLVNVMQTAGEIITQIVESISEGFSTITEGVSGVIDSISGGFTSILEAIADIITAIGESALNAGRGFQLVAKGIKMITELSIIDVGAALLAVATGLGEIAGKGEGLQNAAEGMTGINLAITTAATAASLLNGLLMQLAVLSLNVAASIAVVTAAFSGFVIPPLDIGPMLAGFAAITIAAMTMGMQLTVVGLQAGTGFTSMFSNGIIQAVLIAVNVATAIISALRAAEYGAYTCGWFIGMGLANGMRASLAEVQAVAEQLAVAAEKAVIAKSKIGSPSRVFKELGGFIGEGFAIGIESMGNLIRHVSEEMVFIPDVPAFEGMSMGNYSFGNQELQSDYSYHPAIYVNAEVRSIMDGKEVGYGSARYVREKNEKEEKVRRYVSGVR</sequence>
<feature type="transmembrane region" description="Helical" evidence="1">
    <location>
        <begin position="385"/>
        <end position="405"/>
    </location>
</feature>
<keyword evidence="1" id="KW-1133">Transmembrane helix</keyword>
<dbReference type="EMBL" id="JABACJ020000010">
    <property type="protein sequence ID" value="MBU3876482.1"/>
    <property type="molecule type" value="Genomic_DNA"/>
</dbReference>
<gene>
    <name evidence="2" type="ORF">HGO97_011735</name>
</gene>
<dbReference type="Proteomes" id="UP000723714">
    <property type="component" value="Unassembled WGS sequence"/>
</dbReference>